<comment type="cofactor">
    <cofactor evidence="11">
        <name>Zn(2+)</name>
        <dbReference type="ChEBI" id="CHEBI:29105"/>
    </cofactor>
    <text evidence="11">Binds 1 zinc ion per subunit.</text>
</comment>
<dbReference type="Gene3D" id="3.30.2010.10">
    <property type="entry name" value="Metalloproteases ('zincins'), catalytic domain"/>
    <property type="match status" value="1"/>
</dbReference>
<keyword evidence="18" id="KW-1185">Reference proteome</keyword>
<feature type="transmembrane region" description="Helical" evidence="13">
    <location>
        <begin position="23"/>
        <end position="50"/>
    </location>
</feature>
<feature type="domain" description="Peptidase M48" evidence="14">
    <location>
        <begin position="115"/>
        <end position="312"/>
    </location>
</feature>
<evidence type="ECO:0000256" key="3">
    <source>
        <dbReference type="ARBA" id="ARBA00022670"/>
    </source>
</evidence>
<feature type="transmembrane region" description="Helical" evidence="13">
    <location>
        <begin position="56"/>
        <end position="74"/>
    </location>
</feature>
<evidence type="ECO:0000256" key="2">
    <source>
        <dbReference type="ARBA" id="ARBA00022475"/>
    </source>
</evidence>
<reference evidence="15" key="2">
    <citation type="submission" date="2023-12" db="EMBL/GenBank/DDBJ databases">
        <authorList>
            <person name="Sun Q."/>
            <person name="Inoue M."/>
        </authorList>
    </citation>
    <scope>NUCLEOTIDE SEQUENCE</scope>
    <source>
        <strain evidence="15">JCM 14265</strain>
    </source>
</reference>
<dbReference type="InterPro" id="IPR001915">
    <property type="entry name" value="Peptidase_M48"/>
</dbReference>
<evidence type="ECO:0000313" key="16">
    <source>
        <dbReference type="EMBL" id="MEZ3168405.1"/>
    </source>
</evidence>
<comment type="caution">
    <text evidence="15">The sequence shown here is derived from an EMBL/GenBank/DDBJ whole genome shotgun (WGS) entry which is preliminary data.</text>
</comment>
<dbReference type="PANTHER" id="PTHR43221:SF1">
    <property type="entry name" value="PROTEASE HTPX"/>
    <property type="match status" value="1"/>
</dbReference>
<evidence type="ECO:0000256" key="8">
    <source>
        <dbReference type="ARBA" id="ARBA00022989"/>
    </source>
</evidence>
<keyword evidence="7 11" id="KW-0862">Zinc</keyword>
<evidence type="ECO:0000259" key="14">
    <source>
        <dbReference type="Pfam" id="PF01435"/>
    </source>
</evidence>
<evidence type="ECO:0000313" key="18">
    <source>
        <dbReference type="Proteomes" id="UP001567571"/>
    </source>
</evidence>
<dbReference type="EMBL" id="BAAADQ010000006">
    <property type="protein sequence ID" value="GAA0541484.1"/>
    <property type="molecule type" value="Genomic_DNA"/>
</dbReference>
<dbReference type="GO" id="GO:0046872">
    <property type="term" value="F:metal ion binding"/>
    <property type="evidence" value="ECO:0007669"/>
    <property type="project" value="UniProtKB-KW"/>
</dbReference>
<gene>
    <name evidence="16" type="ORF">ABNG02_13830</name>
    <name evidence="15" type="ORF">GCM10008994_15710</name>
</gene>
<dbReference type="GO" id="GO:0006508">
    <property type="term" value="P:proteolysis"/>
    <property type="evidence" value="ECO:0007669"/>
    <property type="project" value="UniProtKB-KW"/>
</dbReference>
<dbReference type="EC" id="3.4.24.-" evidence="16"/>
<dbReference type="GO" id="GO:0004222">
    <property type="term" value="F:metalloendopeptidase activity"/>
    <property type="evidence" value="ECO:0007669"/>
    <property type="project" value="InterPro"/>
</dbReference>
<dbReference type="RefSeq" id="WP_343778057.1">
    <property type="nucleotide sequence ID" value="NZ_BAAADQ010000006.1"/>
</dbReference>
<dbReference type="Proteomes" id="UP001501425">
    <property type="component" value="Unassembled WGS sequence"/>
</dbReference>
<evidence type="ECO:0000256" key="11">
    <source>
        <dbReference type="RuleBase" id="RU003983"/>
    </source>
</evidence>
<keyword evidence="10 13" id="KW-0472">Membrane</keyword>
<sequence length="321" mass="35665">MDSKTNISLGATELKYPYRRARLLLSGFGFLTALYFFGSALFLIPAFFLVSAYGPVGWLLTILLVSGIIGWIAYRGYTNQLSRILGNAERVTAESHPELDDALAFIDRESEKRGMNPPELYVTDQPDANAIALGRRKNGYVVLHDGLFTTLEDTAELNAVIGHEIAHIANRDSIMMQLTAGIQETLIRFWTWAGYALRSWMYQRRGVVLGPREEDALLQKAEKRARYVCSPLGLFTKSLSRHREYIADAEGAEAASPTAMVEALKSIDGSDQESPTADVPQALCIHGETTGLLSRLRATHPPLKKRQRNLQKSFDDTAIDS</sequence>
<dbReference type="GO" id="GO:0005886">
    <property type="term" value="C:plasma membrane"/>
    <property type="evidence" value="ECO:0007669"/>
    <property type="project" value="UniProtKB-SubCell"/>
</dbReference>
<reference evidence="15" key="1">
    <citation type="journal article" date="2014" name="Int. J. Syst. Evol. Microbiol.">
        <title>Complete genome sequence of Corynebacterium casei LMG S-19264T (=DSM 44701T), isolated from a smear-ripened cheese.</title>
        <authorList>
            <consortium name="US DOE Joint Genome Institute (JGI-PGF)"/>
            <person name="Walter F."/>
            <person name="Albersmeier A."/>
            <person name="Kalinowski J."/>
            <person name="Ruckert C."/>
        </authorList>
    </citation>
    <scope>NUCLEOTIDE SEQUENCE</scope>
    <source>
        <strain evidence="15">JCM 14265</strain>
    </source>
</reference>
<evidence type="ECO:0000256" key="12">
    <source>
        <dbReference type="SAM" id="MobiDB-lite"/>
    </source>
</evidence>
<evidence type="ECO:0000256" key="7">
    <source>
        <dbReference type="ARBA" id="ARBA00022833"/>
    </source>
</evidence>
<keyword evidence="2" id="KW-1003">Cell membrane</keyword>
<evidence type="ECO:0000313" key="15">
    <source>
        <dbReference type="EMBL" id="GAA0541484.1"/>
    </source>
</evidence>
<evidence type="ECO:0000256" key="9">
    <source>
        <dbReference type="ARBA" id="ARBA00023049"/>
    </source>
</evidence>
<evidence type="ECO:0000256" key="4">
    <source>
        <dbReference type="ARBA" id="ARBA00022692"/>
    </source>
</evidence>
<name>A0AAV3SSE9_9EURY</name>
<keyword evidence="9 11" id="KW-0482">Metalloprotease</keyword>
<comment type="subcellular location">
    <subcellularLocation>
        <location evidence="1">Cell membrane</location>
        <topology evidence="1">Multi-pass membrane protein</topology>
    </subcellularLocation>
</comment>
<evidence type="ECO:0000256" key="10">
    <source>
        <dbReference type="ARBA" id="ARBA00023136"/>
    </source>
</evidence>
<organism evidence="15 17">
    <name type="scientific">Halorubrum ejinorense</name>
    <dbReference type="NCBI Taxonomy" id="425309"/>
    <lineage>
        <taxon>Archaea</taxon>
        <taxon>Methanobacteriati</taxon>
        <taxon>Methanobacteriota</taxon>
        <taxon>Stenosarchaea group</taxon>
        <taxon>Halobacteria</taxon>
        <taxon>Halobacteriales</taxon>
        <taxon>Haloferacaceae</taxon>
        <taxon>Halorubrum</taxon>
    </lineage>
</organism>
<dbReference type="EMBL" id="JBEDNW010000008">
    <property type="protein sequence ID" value="MEZ3168405.1"/>
    <property type="molecule type" value="Genomic_DNA"/>
</dbReference>
<dbReference type="Proteomes" id="UP001567571">
    <property type="component" value="Unassembled WGS sequence"/>
</dbReference>
<comment type="similarity">
    <text evidence="11">Belongs to the peptidase M48 family.</text>
</comment>
<evidence type="ECO:0000313" key="17">
    <source>
        <dbReference type="Proteomes" id="UP001501425"/>
    </source>
</evidence>
<evidence type="ECO:0000256" key="1">
    <source>
        <dbReference type="ARBA" id="ARBA00004651"/>
    </source>
</evidence>
<dbReference type="PANTHER" id="PTHR43221">
    <property type="entry name" value="PROTEASE HTPX"/>
    <property type="match status" value="1"/>
</dbReference>
<protein>
    <submittedName>
        <fullName evidence="16">M48 family metalloprotease</fullName>
        <ecNumber evidence="16">3.4.24.-</ecNumber>
    </submittedName>
    <submittedName>
        <fullName evidence="15">Zinc metalloprotease HtpX</fullName>
    </submittedName>
</protein>
<keyword evidence="4 13" id="KW-0812">Transmembrane</keyword>
<reference evidence="16 18" key="3">
    <citation type="submission" date="2024-06" db="EMBL/GenBank/DDBJ databases">
        <title>Halorubrum miltondacostae sp. nov., a potential PHA producer isolated from an inland solar saltern in Rio Maior, Portugal.</title>
        <authorList>
            <person name="Albuquerque L."/>
            <person name="Viver T."/>
            <person name="Barroso C."/>
            <person name="Claudino R."/>
            <person name="Galvan M."/>
            <person name="Simoes G."/>
            <person name="Lobo Da Cunha A."/>
            <person name="Egas C."/>
        </authorList>
    </citation>
    <scope>NUCLEOTIDE SEQUENCE [LARGE SCALE GENOMIC DNA]</scope>
    <source>
        <strain evidence="16 18">DSM 18646</strain>
    </source>
</reference>
<evidence type="ECO:0000256" key="13">
    <source>
        <dbReference type="SAM" id="Phobius"/>
    </source>
</evidence>
<dbReference type="AlphaFoldDB" id="A0AAV3SSE9"/>
<feature type="region of interest" description="Disordered" evidence="12">
    <location>
        <begin position="298"/>
        <end position="321"/>
    </location>
</feature>
<keyword evidence="3 11" id="KW-0645">Protease</keyword>
<proteinExistence type="inferred from homology"/>
<dbReference type="Pfam" id="PF01435">
    <property type="entry name" value="Peptidase_M48"/>
    <property type="match status" value="1"/>
</dbReference>
<keyword evidence="6 11" id="KW-0378">Hydrolase</keyword>
<keyword evidence="5" id="KW-0479">Metal-binding</keyword>
<evidence type="ECO:0000256" key="5">
    <source>
        <dbReference type="ARBA" id="ARBA00022723"/>
    </source>
</evidence>
<evidence type="ECO:0000256" key="6">
    <source>
        <dbReference type="ARBA" id="ARBA00022801"/>
    </source>
</evidence>
<keyword evidence="8 13" id="KW-1133">Transmembrane helix</keyword>
<accession>A0AAV3SSE9</accession>
<dbReference type="InterPro" id="IPR050083">
    <property type="entry name" value="HtpX_protease"/>
</dbReference>